<name>A0A915JMC7_ROMCU</name>
<sequence>MRNVLNNPWLASKNGHLPFVEMNGQETGELKSILNVLSQKFPKSGEEPKNEDKELDDILDTLYWIYHFYRYNNANCRSLFQKEIGAKSATMVPFMPHTRTVFIVRVDRSFQCKVELFKEAELY</sequence>
<accession>A0A915JMC7</accession>
<proteinExistence type="predicted"/>
<evidence type="ECO:0000313" key="1">
    <source>
        <dbReference type="Proteomes" id="UP000887565"/>
    </source>
</evidence>
<dbReference type="Proteomes" id="UP000887565">
    <property type="component" value="Unplaced"/>
</dbReference>
<dbReference type="AlphaFoldDB" id="A0A915JMC7"/>
<reference evidence="2" key="1">
    <citation type="submission" date="2022-11" db="UniProtKB">
        <authorList>
            <consortium name="WormBaseParasite"/>
        </authorList>
    </citation>
    <scope>IDENTIFICATION</scope>
</reference>
<keyword evidence="1" id="KW-1185">Reference proteome</keyword>
<protein>
    <submittedName>
        <fullName evidence="2">Uncharacterized protein</fullName>
    </submittedName>
</protein>
<dbReference type="WBParaSite" id="nRc.2.0.1.t27146-RA">
    <property type="protein sequence ID" value="nRc.2.0.1.t27146-RA"/>
    <property type="gene ID" value="nRc.2.0.1.g27146"/>
</dbReference>
<organism evidence="1 2">
    <name type="scientific">Romanomermis culicivorax</name>
    <name type="common">Nematode worm</name>
    <dbReference type="NCBI Taxonomy" id="13658"/>
    <lineage>
        <taxon>Eukaryota</taxon>
        <taxon>Metazoa</taxon>
        <taxon>Ecdysozoa</taxon>
        <taxon>Nematoda</taxon>
        <taxon>Enoplea</taxon>
        <taxon>Dorylaimia</taxon>
        <taxon>Mermithida</taxon>
        <taxon>Mermithoidea</taxon>
        <taxon>Mermithidae</taxon>
        <taxon>Romanomermis</taxon>
    </lineage>
</organism>
<evidence type="ECO:0000313" key="2">
    <source>
        <dbReference type="WBParaSite" id="nRc.2.0.1.t27146-RA"/>
    </source>
</evidence>